<dbReference type="AlphaFoldDB" id="A0A645EKD6"/>
<sequence>MDERNQELPRMHHLHFVLAHIFVKKRFFHFQDEVSSFEEVLRVAYHFGSGFSILFVVIKRFYSGTGFHKHGHAVLNKFLHGFGGSSHTSFSRHNFFRNPYDHN</sequence>
<comment type="caution">
    <text evidence="1">The sequence shown here is derived from an EMBL/GenBank/DDBJ whole genome shotgun (WGS) entry which is preliminary data.</text>
</comment>
<accession>A0A645EKD6</accession>
<proteinExistence type="predicted"/>
<gene>
    <name evidence="1" type="ORF">SDC9_149657</name>
</gene>
<dbReference type="EMBL" id="VSSQ01048391">
    <property type="protein sequence ID" value="MPN02441.1"/>
    <property type="molecule type" value="Genomic_DNA"/>
</dbReference>
<evidence type="ECO:0000313" key="1">
    <source>
        <dbReference type="EMBL" id="MPN02441.1"/>
    </source>
</evidence>
<protein>
    <submittedName>
        <fullName evidence="1">Uncharacterized protein</fullName>
    </submittedName>
</protein>
<organism evidence="1">
    <name type="scientific">bioreactor metagenome</name>
    <dbReference type="NCBI Taxonomy" id="1076179"/>
    <lineage>
        <taxon>unclassified sequences</taxon>
        <taxon>metagenomes</taxon>
        <taxon>ecological metagenomes</taxon>
    </lineage>
</organism>
<name>A0A645EKD6_9ZZZZ</name>
<reference evidence="1" key="1">
    <citation type="submission" date="2019-08" db="EMBL/GenBank/DDBJ databases">
        <authorList>
            <person name="Kucharzyk K."/>
            <person name="Murdoch R.W."/>
            <person name="Higgins S."/>
            <person name="Loffler F."/>
        </authorList>
    </citation>
    <scope>NUCLEOTIDE SEQUENCE</scope>
</reference>